<organism evidence="2 3">
    <name type="scientific">Spiroplasma melliferum KC3</name>
    <dbReference type="NCBI Taxonomy" id="570509"/>
    <lineage>
        <taxon>Bacteria</taxon>
        <taxon>Bacillati</taxon>
        <taxon>Mycoplasmatota</taxon>
        <taxon>Mollicutes</taxon>
        <taxon>Entomoplasmatales</taxon>
        <taxon>Spiroplasmataceae</taxon>
        <taxon>Spiroplasma</taxon>
    </lineage>
</organism>
<sequence>MVQNLINFSTNFKYNGLSNQKIIVNYNKVFKYIKLNNKTKKIINWLLSNNDYIPNITIFPDYISYDLIDGYTFTQIGDTGILELRSILLVLQNLQKLKYKNKYIVHGDLSPVNVIFKQDLKIKKIVDWDNVKLGSKYQDPAYVFWLWINFGGNNKSFSEIKKEANIFKNTLHYNQKDLKYLKRWIYKVIKSEMKKHSYQIKGNDWLLKWYLNCIDWIKSEWKNLWI</sequence>
<dbReference type="AlphaFoldDB" id="A0AAI9T2W7"/>
<dbReference type="Pfam" id="PF01636">
    <property type="entry name" value="APH"/>
    <property type="match status" value="1"/>
</dbReference>
<gene>
    <name evidence="2" type="ORF">SPM_005770</name>
</gene>
<name>A0AAI9T2W7_SPIME</name>
<dbReference type="InterPro" id="IPR002575">
    <property type="entry name" value="Aminoglycoside_PTrfase"/>
</dbReference>
<evidence type="ECO:0000259" key="1">
    <source>
        <dbReference type="Pfam" id="PF01636"/>
    </source>
</evidence>
<dbReference type="InterPro" id="IPR011009">
    <property type="entry name" value="Kinase-like_dom_sf"/>
</dbReference>
<dbReference type="SUPFAM" id="SSF56112">
    <property type="entry name" value="Protein kinase-like (PK-like)"/>
    <property type="match status" value="1"/>
</dbReference>
<dbReference type="RefSeq" id="WP_004028603.1">
    <property type="nucleotide sequence ID" value="NZ_AGBZ02000004.1"/>
</dbReference>
<dbReference type="PROSITE" id="PS00109">
    <property type="entry name" value="PROTEIN_KINASE_TYR"/>
    <property type="match status" value="1"/>
</dbReference>
<comment type="caution">
    <text evidence="2">The sequence shown here is derived from an EMBL/GenBank/DDBJ whole genome shotgun (WGS) entry which is preliminary data.</text>
</comment>
<proteinExistence type="predicted"/>
<dbReference type="EMBL" id="AGBZ02000004">
    <property type="protein sequence ID" value="KAI92237.1"/>
    <property type="molecule type" value="Genomic_DNA"/>
</dbReference>
<dbReference type="Proteomes" id="UP000004057">
    <property type="component" value="Unassembled WGS sequence"/>
</dbReference>
<dbReference type="GO" id="GO:0004672">
    <property type="term" value="F:protein kinase activity"/>
    <property type="evidence" value="ECO:0007669"/>
    <property type="project" value="InterPro"/>
</dbReference>
<feature type="domain" description="Aminoglycoside phosphotransferase" evidence="1">
    <location>
        <begin position="90"/>
        <end position="148"/>
    </location>
</feature>
<reference evidence="2 3" key="1">
    <citation type="journal article" date="2012" name="J. Proteome Res.">
        <title>Application of Spiroplasma melliferum proteogenomic profiling for the discovery of virulence factors and pathogenicity mechanisms in host-associated spiroplasmas.</title>
        <authorList>
            <person name="Alexeev D."/>
            <person name="Kostrjukova E."/>
            <person name="Aliper A."/>
            <person name="Popenko A."/>
            <person name="Bazaleev N."/>
            <person name="Tyakht A."/>
            <person name="Selezneva O."/>
            <person name="Akopian T."/>
            <person name="Prichodko E."/>
            <person name="Kondratov I."/>
            <person name="Chukin M."/>
            <person name="Demina I."/>
            <person name="Galyamina M."/>
            <person name="Kamashev D."/>
            <person name="Vanyushkina A."/>
            <person name="Ladygina V."/>
            <person name="Levitskii S."/>
            <person name="Lazarev V."/>
            <person name="Govorun V."/>
        </authorList>
    </citation>
    <scope>NUCLEOTIDE SEQUENCE [LARGE SCALE GENOMIC DNA]</scope>
    <source>
        <strain evidence="2 3">KC3</strain>
    </source>
</reference>
<accession>A0AAI9T2W7</accession>
<protein>
    <submittedName>
        <fullName evidence="2">Trifolitoxin immunity protein</fullName>
    </submittedName>
</protein>
<dbReference type="InterPro" id="IPR008266">
    <property type="entry name" value="Tyr_kinase_AS"/>
</dbReference>
<evidence type="ECO:0000313" key="3">
    <source>
        <dbReference type="Proteomes" id="UP000004057"/>
    </source>
</evidence>
<dbReference type="Gene3D" id="3.90.1200.10">
    <property type="match status" value="1"/>
</dbReference>
<evidence type="ECO:0000313" key="2">
    <source>
        <dbReference type="EMBL" id="KAI92237.1"/>
    </source>
</evidence>